<dbReference type="KEGG" id="cil:EG358_08080"/>
<dbReference type="EMBL" id="UFVS01000001">
    <property type="protein sequence ID" value="SUX43834.1"/>
    <property type="molecule type" value="Genomic_DNA"/>
</dbReference>
<keyword evidence="3" id="KW-1185">Reference proteome</keyword>
<reference evidence="2 4" key="2">
    <citation type="submission" date="2018-06" db="EMBL/GenBank/DDBJ databases">
        <authorList>
            <consortium name="Pathogen Informatics"/>
            <person name="Doyle S."/>
        </authorList>
    </citation>
    <scope>NUCLEOTIDE SEQUENCE [LARGE SCALE GENOMIC DNA]</scope>
    <source>
        <strain evidence="2 4">NCTC13560</strain>
    </source>
</reference>
<name>A0A381FBJ8_9FLAO</name>
<organism evidence="2 4">
    <name type="scientific">Chryseobacterium indoltheticum</name>
    <dbReference type="NCBI Taxonomy" id="254"/>
    <lineage>
        <taxon>Bacteria</taxon>
        <taxon>Pseudomonadati</taxon>
        <taxon>Bacteroidota</taxon>
        <taxon>Flavobacteriia</taxon>
        <taxon>Flavobacteriales</taxon>
        <taxon>Weeksellaceae</taxon>
        <taxon>Chryseobacterium group</taxon>
        <taxon>Chryseobacterium</taxon>
    </lineage>
</organism>
<dbReference type="RefSeq" id="WP_076561576.1">
    <property type="nucleotide sequence ID" value="NZ_CP033929.1"/>
</dbReference>
<dbReference type="Proteomes" id="UP000255231">
    <property type="component" value="Unassembled WGS sequence"/>
</dbReference>
<reference evidence="1 3" key="1">
    <citation type="submission" date="2017-01" db="EMBL/GenBank/DDBJ databases">
        <authorList>
            <person name="Varghese N."/>
            <person name="Submissions S."/>
        </authorList>
    </citation>
    <scope>NUCLEOTIDE SEQUENCE [LARGE SCALE GENOMIC DNA]</scope>
    <source>
        <strain evidence="1 3">ATCC 27950</strain>
    </source>
</reference>
<dbReference type="AlphaFoldDB" id="A0A381FBJ8"/>
<protein>
    <submittedName>
        <fullName evidence="2">Uncharacterized protein</fullName>
    </submittedName>
</protein>
<accession>A0A381FBJ8</accession>
<evidence type="ECO:0000313" key="2">
    <source>
        <dbReference type="EMBL" id="SUX43834.1"/>
    </source>
</evidence>
<evidence type="ECO:0000313" key="3">
    <source>
        <dbReference type="Proteomes" id="UP000185725"/>
    </source>
</evidence>
<proteinExistence type="predicted"/>
<sequence length="123" mass="14259">MKLVKLFFLLFIINYGSQKTKDYDIVNAAVKNIETTSSSYILYLQNDNSKFIVPVSKYCEKKGKKRIEVGGKYSFHLKKDISIGNIEEEIFSQKVDDKVVWTADMKNTIYYDQCENACGLYIQ</sequence>
<gene>
    <name evidence="2" type="ORF">NCTC13560_02231</name>
    <name evidence="1" type="ORF">SAMN05421682_11051</name>
</gene>
<dbReference type="GeneID" id="303673656"/>
<dbReference type="OrthoDB" id="1264982at2"/>
<evidence type="ECO:0000313" key="1">
    <source>
        <dbReference type="EMBL" id="SIQ92622.1"/>
    </source>
</evidence>
<evidence type="ECO:0000313" key="4">
    <source>
        <dbReference type="Proteomes" id="UP000255231"/>
    </source>
</evidence>
<dbReference type="Proteomes" id="UP000185725">
    <property type="component" value="Unassembled WGS sequence"/>
</dbReference>
<dbReference type="EMBL" id="FTMF01000010">
    <property type="protein sequence ID" value="SIQ92622.1"/>
    <property type="molecule type" value="Genomic_DNA"/>
</dbReference>